<reference evidence="2" key="1">
    <citation type="submission" date="2021-02" db="EMBL/GenBank/DDBJ databases">
        <title>Genome sequence Cadophora malorum strain M34.</title>
        <authorList>
            <person name="Stefanovic E."/>
            <person name="Vu D."/>
            <person name="Scully C."/>
            <person name="Dijksterhuis J."/>
            <person name="Roader J."/>
            <person name="Houbraken J."/>
        </authorList>
    </citation>
    <scope>NUCLEOTIDE SEQUENCE</scope>
    <source>
        <strain evidence="2">M34</strain>
    </source>
</reference>
<dbReference type="AlphaFoldDB" id="A0A8H7VY26"/>
<evidence type="ECO:0000313" key="3">
    <source>
        <dbReference type="Proteomes" id="UP000664132"/>
    </source>
</evidence>
<dbReference type="EMBL" id="JAFJYH010000544">
    <property type="protein sequence ID" value="KAG4410981.1"/>
    <property type="molecule type" value="Genomic_DNA"/>
</dbReference>
<comment type="caution">
    <text evidence="2">The sequence shown here is derived from an EMBL/GenBank/DDBJ whole genome shotgun (WGS) entry which is preliminary data.</text>
</comment>
<keyword evidence="3" id="KW-1185">Reference proteome</keyword>
<dbReference type="OrthoDB" id="437457at2759"/>
<dbReference type="SUPFAM" id="SSF144232">
    <property type="entry name" value="HIT/MYND zinc finger-like"/>
    <property type="match status" value="1"/>
</dbReference>
<gene>
    <name evidence="2" type="ORF">IFR04_015878</name>
</gene>
<proteinExistence type="predicted"/>
<dbReference type="Proteomes" id="UP000664132">
    <property type="component" value="Unassembled WGS sequence"/>
</dbReference>
<name>A0A8H7VY26_9HELO</name>
<organism evidence="2 3">
    <name type="scientific">Cadophora malorum</name>
    <dbReference type="NCBI Taxonomy" id="108018"/>
    <lineage>
        <taxon>Eukaryota</taxon>
        <taxon>Fungi</taxon>
        <taxon>Dikarya</taxon>
        <taxon>Ascomycota</taxon>
        <taxon>Pezizomycotina</taxon>
        <taxon>Leotiomycetes</taxon>
        <taxon>Helotiales</taxon>
        <taxon>Ploettnerulaceae</taxon>
        <taxon>Cadophora</taxon>
    </lineage>
</organism>
<evidence type="ECO:0000256" key="1">
    <source>
        <dbReference type="SAM" id="MobiDB-lite"/>
    </source>
</evidence>
<evidence type="ECO:0000313" key="2">
    <source>
        <dbReference type="EMBL" id="KAG4410981.1"/>
    </source>
</evidence>
<dbReference type="Gene3D" id="6.10.140.2220">
    <property type="match status" value="1"/>
</dbReference>
<evidence type="ECO:0008006" key="4">
    <source>
        <dbReference type="Google" id="ProtNLM"/>
    </source>
</evidence>
<sequence>MPTSPDFLAEPTRLMRKAESMPCALCDSKEALMCSTCEEAALCIKDCQAEGERIHKILCRIKEQYVHSNPQPNDNSYLALYFPIGGTGPEFYWSNHRLKVHTNEATGQIAKMDLLSVDGDEVTSGNIDITHNLATKNRLAKPLTFTLRDCRGTDGSKANLSILEMTQGDQRGLWAGPAVLYRWQDNISTADLTYFATFLKTAKDKVGSLKHALRVNELEDVEKSRPELFKAVKEKIAAGKEERKGATAAEENNEVEVEGSMPIPKRVQLRLVHKWKD</sequence>
<protein>
    <recommendedName>
        <fullName evidence="4">MYND-type zinc finger protein samB</fullName>
    </recommendedName>
</protein>
<accession>A0A8H7VY26</accession>
<feature type="region of interest" description="Disordered" evidence="1">
    <location>
        <begin position="240"/>
        <end position="259"/>
    </location>
</feature>